<sequence length="152" mass="16918">MQFHNRKIVILIVFGVLLIAVSVFAYAMGRTHAERNFYSSQIGQGVPVRLGGGIIDTLGGEHIFYSTYCGSSCLGFTVINLTTGKTQRGSLSFMADDNGNAYTLFEDWSGEVHRFDGEFVSVRGREHSEKHILDFTIKDEKTNLPTINSVEF</sequence>
<comment type="caution">
    <text evidence="1">The sequence shown here is derived from an EMBL/GenBank/DDBJ whole genome shotgun (WGS) entry which is preliminary data.</text>
</comment>
<organism evidence="1 2">
    <name type="scientific">Candidatus Vogelbacteria bacterium CG10_big_fil_rev_8_21_14_0_10_45_14</name>
    <dbReference type="NCBI Taxonomy" id="1975042"/>
    <lineage>
        <taxon>Bacteria</taxon>
        <taxon>Candidatus Vogeliibacteriota</taxon>
    </lineage>
</organism>
<accession>A0A2H0RJS5</accession>
<dbReference type="EMBL" id="PCYL01000029">
    <property type="protein sequence ID" value="PIR46743.1"/>
    <property type="molecule type" value="Genomic_DNA"/>
</dbReference>
<proteinExistence type="predicted"/>
<dbReference type="AlphaFoldDB" id="A0A2H0RJS5"/>
<dbReference type="Proteomes" id="UP000230833">
    <property type="component" value="Unassembled WGS sequence"/>
</dbReference>
<reference evidence="1 2" key="1">
    <citation type="submission" date="2017-09" db="EMBL/GenBank/DDBJ databases">
        <title>Depth-based differentiation of microbial function through sediment-hosted aquifers and enrichment of novel symbionts in the deep terrestrial subsurface.</title>
        <authorList>
            <person name="Probst A.J."/>
            <person name="Ladd B."/>
            <person name="Jarett J.K."/>
            <person name="Geller-Mcgrath D.E."/>
            <person name="Sieber C.M."/>
            <person name="Emerson J.B."/>
            <person name="Anantharaman K."/>
            <person name="Thomas B.C."/>
            <person name="Malmstrom R."/>
            <person name="Stieglmeier M."/>
            <person name="Klingl A."/>
            <person name="Woyke T."/>
            <person name="Ryan C.M."/>
            <person name="Banfield J.F."/>
        </authorList>
    </citation>
    <scope>NUCLEOTIDE SEQUENCE [LARGE SCALE GENOMIC DNA]</scope>
    <source>
        <strain evidence="1">CG10_big_fil_rev_8_21_14_0_10_45_14</strain>
    </source>
</reference>
<name>A0A2H0RJS5_9BACT</name>
<evidence type="ECO:0000313" key="2">
    <source>
        <dbReference type="Proteomes" id="UP000230833"/>
    </source>
</evidence>
<evidence type="ECO:0000313" key="1">
    <source>
        <dbReference type="EMBL" id="PIR46743.1"/>
    </source>
</evidence>
<gene>
    <name evidence="1" type="ORF">COV07_02665</name>
</gene>
<protein>
    <submittedName>
        <fullName evidence="1">Uncharacterized protein</fullName>
    </submittedName>
</protein>